<evidence type="ECO:0000313" key="4">
    <source>
        <dbReference type="Proteomes" id="UP000178656"/>
    </source>
</evidence>
<dbReference type="InterPro" id="IPR050124">
    <property type="entry name" value="tRNA_CCA-adding_enzyme"/>
</dbReference>
<gene>
    <name evidence="3" type="ORF">A2482_01390</name>
</gene>
<dbReference type="Gene3D" id="1.10.3090.10">
    <property type="entry name" value="cca-adding enzyme, domain 2"/>
    <property type="match status" value="1"/>
</dbReference>
<sequence length="422" mass="48328">MAWDMRKHELLDPFNGQADLNTGFIRCVGKPEARFQEDYSRILRAMRFACRFDFQIEEQTWSALTKIMTKINNIRDVKVVDVIRRKIALCKKPAEKEKLQAHLAEQTMSDPNQTMAEYIVPRETAAKELLKTLKENPARALELWDESGALKAFLPETLKMKGCEQPAQFHSEGDVWKHTMMMLQKINSKEFREYFKGAHITGEFVLGVLLHDAGKPPTKKTPEADGTNRIRFDGHDQVSATIAGEVANRLSLSKEQKELLKFMTSEHMVPMSAKDMFQMSANKFARRFIDSPYSTELLMLFYLDSVCSVRADGADTLQNFRDTLKRIEEINQNRAKWSKEKRKKITNGDTVIKTLQIKSGCFVGCVLELLAELADSGRLASEEEAIRFLEMNKGAIVDFEKNAKPENRGEIAEKMIKQFDQN</sequence>
<name>A0A1F5TGV1_9BACT</name>
<feature type="domain" description="HD" evidence="2">
    <location>
        <begin position="205"/>
        <end position="268"/>
    </location>
</feature>
<proteinExistence type="predicted"/>
<dbReference type="InterPro" id="IPR006674">
    <property type="entry name" value="HD_domain"/>
</dbReference>
<organism evidence="3 4">
    <name type="scientific">Candidatus Falkowbacteria bacterium RIFOXYC2_FULL_48_21</name>
    <dbReference type="NCBI Taxonomy" id="1798005"/>
    <lineage>
        <taxon>Bacteria</taxon>
        <taxon>Candidatus Falkowiibacteriota</taxon>
    </lineage>
</organism>
<dbReference type="AlphaFoldDB" id="A0A1F5TGV1"/>
<dbReference type="Pfam" id="PF01966">
    <property type="entry name" value="HD"/>
    <property type="match status" value="1"/>
</dbReference>
<comment type="caution">
    <text evidence="3">The sequence shown here is derived from an EMBL/GenBank/DDBJ whole genome shotgun (WGS) entry which is preliminary data.</text>
</comment>
<evidence type="ECO:0000256" key="1">
    <source>
        <dbReference type="ARBA" id="ARBA00022741"/>
    </source>
</evidence>
<dbReference type="PANTHER" id="PTHR47545">
    <property type="entry name" value="MULTIFUNCTIONAL CCA PROTEIN"/>
    <property type="match status" value="1"/>
</dbReference>
<dbReference type="GO" id="GO:0000166">
    <property type="term" value="F:nucleotide binding"/>
    <property type="evidence" value="ECO:0007669"/>
    <property type="project" value="UniProtKB-KW"/>
</dbReference>
<protein>
    <recommendedName>
        <fullName evidence="2">HD domain-containing protein</fullName>
    </recommendedName>
</protein>
<dbReference type="EMBL" id="MFGM01000008">
    <property type="protein sequence ID" value="OGF38139.1"/>
    <property type="molecule type" value="Genomic_DNA"/>
</dbReference>
<evidence type="ECO:0000313" key="3">
    <source>
        <dbReference type="EMBL" id="OGF38139.1"/>
    </source>
</evidence>
<keyword evidence="1" id="KW-0547">Nucleotide-binding</keyword>
<evidence type="ECO:0000259" key="2">
    <source>
        <dbReference type="Pfam" id="PF01966"/>
    </source>
</evidence>
<reference evidence="3 4" key="1">
    <citation type="journal article" date="2016" name="Nat. Commun.">
        <title>Thousands of microbial genomes shed light on interconnected biogeochemical processes in an aquifer system.</title>
        <authorList>
            <person name="Anantharaman K."/>
            <person name="Brown C.T."/>
            <person name="Hug L.A."/>
            <person name="Sharon I."/>
            <person name="Castelle C.J."/>
            <person name="Probst A.J."/>
            <person name="Thomas B.C."/>
            <person name="Singh A."/>
            <person name="Wilkins M.J."/>
            <person name="Karaoz U."/>
            <person name="Brodie E.L."/>
            <person name="Williams K.H."/>
            <person name="Hubbard S.S."/>
            <person name="Banfield J.F."/>
        </authorList>
    </citation>
    <scope>NUCLEOTIDE SEQUENCE [LARGE SCALE GENOMIC DNA]</scope>
</reference>
<dbReference type="SUPFAM" id="SSF81891">
    <property type="entry name" value="Poly A polymerase C-terminal region-like"/>
    <property type="match status" value="2"/>
</dbReference>
<accession>A0A1F5TGV1</accession>
<dbReference type="Proteomes" id="UP000178656">
    <property type="component" value="Unassembled WGS sequence"/>
</dbReference>